<proteinExistence type="predicted"/>
<evidence type="ECO:0000313" key="3">
    <source>
        <dbReference type="Proteomes" id="UP000325313"/>
    </source>
</evidence>
<dbReference type="Proteomes" id="UP000325313">
    <property type="component" value="Unassembled WGS sequence"/>
</dbReference>
<feature type="compositionally biased region" description="Basic residues" evidence="1">
    <location>
        <begin position="53"/>
        <end position="72"/>
    </location>
</feature>
<evidence type="ECO:0000313" key="2">
    <source>
        <dbReference type="EMBL" id="KAA1081675.1"/>
    </source>
</evidence>
<accession>A0A5B0MXI3</accession>
<evidence type="ECO:0000256" key="1">
    <source>
        <dbReference type="SAM" id="MobiDB-lite"/>
    </source>
</evidence>
<gene>
    <name evidence="2" type="ORF">PGTUg99_027288</name>
</gene>
<sequence length="72" mass="7903">MYEAEGVAQSSQSELAAGGVQPNNRAHPSTLQPADIPPQHSHALPSWEQPHSHPPRRCARSRARAARRLNHP</sequence>
<dbReference type="AlphaFoldDB" id="A0A5B0MXI3"/>
<feature type="region of interest" description="Disordered" evidence="1">
    <location>
        <begin position="1"/>
        <end position="72"/>
    </location>
</feature>
<dbReference type="EMBL" id="VDEP01000441">
    <property type="protein sequence ID" value="KAA1081675.1"/>
    <property type="molecule type" value="Genomic_DNA"/>
</dbReference>
<reference evidence="2 3" key="1">
    <citation type="submission" date="2019-05" db="EMBL/GenBank/DDBJ databases">
        <title>Emergence of the Ug99 lineage of the wheat stem rust pathogen through somatic hybridization.</title>
        <authorList>
            <person name="Li F."/>
            <person name="Upadhyaya N.M."/>
            <person name="Sperschneider J."/>
            <person name="Matny O."/>
            <person name="Nguyen-Phuc H."/>
            <person name="Mago R."/>
            <person name="Raley C."/>
            <person name="Miller M.E."/>
            <person name="Silverstein K.A.T."/>
            <person name="Henningsen E."/>
            <person name="Hirsch C.D."/>
            <person name="Visser B."/>
            <person name="Pretorius Z.A."/>
            <person name="Steffenson B.J."/>
            <person name="Schwessinger B."/>
            <person name="Dodds P.N."/>
            <person name="Figueroa M."/>
        </authorList>
    </citation>
    <scope>NUCLEOTIDE SEQUENCE [LARGE SCALE GENOMIC DNA]</scope>
    <source>
        <strain evidence="2 3">Ug99</strain>
    </source>
</reference>
<organism evidence="2 3">
    <name type="scientific">Puccinia graminis f. sp. tritici</name>
    <dbReference type="NCBI Taxonomy" id="56615"/>
    <lineage>
        <taxon>Eukaryota</taxon>
        <taxon>Fungi</taxon>
        <taxon>Dikarya</taxon>
        <taxon>Basidiomycota</taxon>
        <taxon>Pucciniomycotina</taxon>
        <taxon>Pucciniomycetes</taxon>
        <taxon>Pucciniales</taxon>
        <taxon>Pucciniaceae</taxon>
        <taxon>Puccinia</taxon>
    </lineage>
</organism>
<comment type="caution">
    <text evidence="2">The sequence shown here is derived from an EMBL/GenBank/DDBJ whole genome shotgun (WGS) entry which is preliminary data.</text>
</comment>
<name>A0A5B0MXI3_PUCGR</name>
<feature type="compositionally biased region" description="Polar residues" evidence="1">
    <location>
        <begin position="21"/>
        <end position="32"/>
    </location>
</feature>
<protein>
    <submittedName>
        <fullName evidence="2">Uncharacterized protein</fullName>
    </submittedName>
</protein>